<dbReference type="Gene3D" id="3.40.50.720">
    <property type="entry name" value="NAD(P)-binding Rossmann-like Domain"/>
    <property type="match status" value="2"/>
</dbReference>
<evidence type="ECO:0000256" key="3">
    <source>
        <dbReference type="ARBA" id="ARBA00023154"/>
    </source>
</evidence>
<keyword evidence="6" id="KW-1185">Reference proteome</keyword>
<dbReference type="InterPro" id="IPR051168">
    <property type="entry name" value="AASS"/>
</dbReference>
<dbReference type="Pfam" id="PF05222">
    <property type="entry name" value="AlaDh_PNT_N"/>
    <property type="match status" value="1"/>
</dbReference>
<sequence>MAVLRRSPFFIRGLSRLSRPRLFHTAQRRAAEVTIGIRREDPERIWERRCPLTPDAVYRLVSELDVQVLIQDCERRVWRTSDYVKAGAKVHETLEPAHIVLGIKETPLNELLTSPVPAPSPTLGSSGQLPRIHLMFSHTIKGQLYNMELLSKFLSQSNSSGGIGYNESLPWLIDYELLLNKDGKRAVSFGWYAGVAGTLEALNALAHTHLELGVASPLLYTPRPHTYPDLRSILSVLKDCVFGRIQSDGFPGSVGPLVIGITGKGRVTEGVLYVLNQLPNVEHVSVDKLRGLVLDSATDMRKVYVVHALPEEYLVRRDGGKYSRDDYYAHPDAYESQFHSRVAPYLSLLLNGVGWSPGFPRLMTNAQLRETLEIAQSMGARGKGRFACVGDISCDVEGGLEFLPHHSTLSEPFFKARPDGLPAHLPSVTVMAVDILPSALPLEASQHFSGALMPYLTALVDARRVLLGGKSRAGADAAEKMDALMRAVVARDGALTGPFKWLEGPLGTWKQSLERDLPSSGAGVVPRKRVLMLGSGMVAGPAVDEICKRPDVWLVVASNALEEATRLTNAHVNATSVLLDIGDRDGVERLIGEADVVISLLPAPLHPPIADLCIQRRKHLVTASYISPAMRSLHERALDAGVLLLNEIGLDPGIDHCSALSLIASLREQKKDIVSFTSFCGGLPAPEHAEGIPLGYKFSWSPKGVLTALLNDARFKLNDKIHYLQHDELLTRYFPDVPLSSVLKFEGIPNRDSLSYANVYGLHSPQKLRTLLRGTLRYPGFCRLMGMFKAIGLFESQVPIQISDWSSLARRALEHRLGTLVMDDAASIRSAFADLIPDASDRETLLEALHWLSLVPPAVVSHVSDTAQGVSGPLPPLPARGTAPIDLFAALLAHKLRFRPAERDLVVLSHEVVTRPALAASGADEEVHTSSLITYGTEHASAMARCVGLPVAFAALQVLDGKVGARGVQGPTEREVYLHVLGRLEEAGLGMKESVYRRNGGNIEETLAQHIDIGPRAY</sequence>
<dbReference type="Gene3D" id="1.10.1870.10">
    <property type="entry name" value="Domain 3, Saccharopine reductase"/>
    <property type="match status" value="1"/>
</dbReference>
<organism evidence="5 6">
    <name type="scientific">Obba rivulosa</name>
    <dbReference type="NCBI Taxonomy" id="1052685"/>
    <lineage>
        <taxon>Eukaryota</taxon>
        <taxon>Fungi</taxon>
        <taxon>Dikarya</taxon>
        <taxon>Basidiomycota</taxon>
        <taxon>Agaricomycotina</taxon>
        <taxon>Agaricomycetes</taxon>
        <taxon>Polyporales</taxon>
        <taxon>Gelatoporiaceae</taxon>
        <taxon>Obba</taxon>
    </lineage>
</organism>
<keyword evidence="2" id="KW-0560">Oxidoreductase</keyword>
<dbReference type="SMART" id="SM01003">
    <property type="entry name" value="AlaDh_PNT_N"/>
    <property type="match status" value="1"/>
</dbReference>
<dbReference type="PANTHER" id="PTHR11133">
    <property type="entry name" value="SACCHAROPINE DEHYDROGENASE"/>
    <property type="match status" value="1"/>
</dbReference>
<feature type="domain" description="Alanine dehydrogenase/pyridine nucleotide transhydrogenase N-terminal" evidence="4">
    <location>
        <begin position="36"/>
        <end position="196"/>
    </location>
</feature>
<dbReference type="InterPro" id="IPR032095">
    <property type="entry name" value="Sacchrp_dh-like_C"/>
</dbReference>
<dbReference type="EMBL" id="KV722831">
    <property type="protein sequence ID" value="OCH83748.1"/>
    <property type="molecule type" value="Genomic_DNA"/>
</dbReference>
<dbReference type="InterPro" id="IPR036291">
    <property type="entry name" value="NAD(P)-bd_dom_sf"/>
</dbReference>
<dbReference type="AlphaFoldDB" id="A0A8E2AFX9"/>
<evidence type="ECO:0000313" key="5">
    <source>
        <dbReference type="EMBL" id="OCH83748.1"/>
    </source>
</evidence>
<protein>
    <recommendedName>
        <fullName evidence="4">Alanine dehydrogenase/pyridine nucleotide transhydrogenase N-terminal domain-containing protein</fullName>
    </recommendedName>
</protein>
<dbReference type="Pfam" id="PF16653">
    <property type="entry name" value="Sacchrp_dh_C"/>
    <property type="match status" value="1"/>
</dbReference>
<dbReference type="GO" id="GO:0019878">
    <property type="term" value="P:lysine biosynthetic process via aminoadipic acid"/>
    <property type="evidence" value="ECO:0007669"/>
    <property type="project" value="TreeGrafter"/>
</dbReference>
<evidence type="ECO:0000313" key="6">
    <source>
        <dbReference type="Proteomes" id="UP000250043"/>
    </source>
</evidence>
<dbReference type="Pfam" id="PF03435">
    <property type="entry name" value="Sacchrp_dh_NADP"/>
    <property type="match status" value="1"/>
</dbReference>
<dbReference type="SUPFAM" id="SSF52283">
    <property type="entry name" value="Formate/glycerate dehydrogenase catalytic domain-like"/>
    <property type="match status" value="1"/>
</dbReference>
<dbReference type="GO" id="GO:0004753">
    <property type="term" value="F:saccharopine dehydrogenase activity"/>
    <property type="evidence" value="ECO:0007669"/>
    <property type="project" value="TreeGrafter"/>
</dbReference>
<evidence type="ECO:0000259" key="4">
    <source>
        <dbReference type="SMART" id="SM01003"/>
    </source>
</evidence>
<dbReference type="InterPro" id="IPR007886">
    <property type="entry name" value="AlaDH/PNT_N"/>
</dbReference>
<dbReference type="OrthoDB" id="10059875at2759"/>
<dbReference type="SUPFAM" id="SSF55347">
    <property type="entry name" value="Glyceraldehyde-3-phosphate dehydrogenase-like, C-terminal domain"/>
    <property type="match status" value="1"/>
</dbReference>
<dbReference type="GO" id="GO:0005737">
    <property type="term" value="C:cytoplasm"/>
    <property type="evidence" value="ECO:0007669"/>
    <property type="project" value="TreeGrafter"/>
</dbReference>
<keyword evidence="3" id="KW-0457">Lysine biosynthesis</keyword>
<accession>A0A8E2AFX9</accession>
<dbReference type="SUPFAM" id="SSF51735">
    <property type="entry name" value="NAD(P)-binding Rossmann-fold domains"/>
    <property type="match status" value="1"/>
</dbReference>
<dbReference type="Proteomes" id="UP000250043">
    <property type="component" value="Unassembled WGS sequence"/>
</dbReference>
<dbReference type="Gene3D" id="3.30.360.10">
    <property type="entry name" value="Dihydrodipicolinate Reductase, domain 2"/>
    <property type="match status" value="1"/>
</dbReference>
<proteinExistence type="predicted"/>
<keyword evidence="3" id="KW-0028">Amino-acid biosynthesis</keyword>
<dbReference type="FunFam" id="3.40.50.720:FF:000072">
    <property type="entry name" value="Saccharopine dehydrogenase [NADP(+), L-glutamate-forming]"/>
    <property type="match status" value="1"/>
</dbReference>
<name>A0A8E2AFX9_9APHY</name>
<keyword evidence="1" id="KW-0521">NADP</keyword>
<gene>
    <name evidence="5" type="ORF">OBBRIDRAFT_892143</name>
</gene>
<reference evidence="5 6" key="1">
    <citation type="submission" date="2016-07" db="EMBL/GenBank/DDBJ databases">
        <title>Draft genome of the white-rot fungus Obba rivulosa 3A-2.</title>
        <authorList>
            <consortium name="DOE Joint Genome Institute"/>
            <person name="Miettinen O."/>
            <person name="Riley R."/>
            <person name="Acob R."/>
            <person name="Barry K."/>
            <person name="Cullen D."/>
            <person name="De Vries R."/>
            <person name="Hainaut M."/>
            <person name="Hatakka A."/>
            <person name="Henrissat B."/>
            <person name="Hilden K."/>
            <person name="Kuo R."/>
            <person name="Labutti K."/>
            <person name="Lipzen A."/>
            <person name="Makela M.R."/>
            <person name="Sandor L."/>
            <person name="Spatafora J.W."/>
            <person name="Grigoriev I.V."/>
            <person name="Hibbett D.S."/>
        </authorList>
    </citation>
    <scope>NUCLEOTIDE SEQUENCE [LARGE SCALE GENOMIC DNA]</scope>
    <source>
        <strain evidence="5 6">3A-2</strain>
    </source>
</reference>
<evidence type="ECO:0000256" key="1">
    <source>
        <dbReference type="ARBA" id="ARBA00022857"/>
    </source>
</evidence>
<evidence type="ECO:0000256" key="2">
    <source>
        <dbReference type="ARBA" id="ARBA00023002"/>
    </source>
</evidence>
<dbReference type="CDD" id="cd12189">
    <property type="entry name" value="LKR_SDH_like"/>
    <property type="match status" value="1"/>
</dbReference>
<dbReference type="PANTHER" id="PTHR11133:SF22">
    <property type="entry name" value="ALPHA-AMINOADIPIC SEMIALDEHYDE SYNTHASE, MITOCHONDRIAL"/>
    <property type="match status" value="1"/>
</dbReference>
<dbReference type="InterPro" id="IPR005097">
    <property type="entry name" value="Sacchrp_dh_NADP-bd"/>
</dbReference>